<dbReference type="Proteomes" id="UP001500954">
    <property type="component" value="Unassembled WGS sequence"/>
</dbReference>
<protein>
    <recommendedName>
        <fullName evidence="4">HEAT repeat domain-containing protein</fullName>
    </recommendedName>
</protein>
<keyword evidence="1" id="KW-0472">Membrane</keyword>
<name>A0ABP6WX97_9FLAO</name>
<gene>
    <name evidence="2" type="ORF">GCM10022395_06710</name>
</gene>
<keyword evidence="1" id="KW-0812">Transmembrane</keyword>
<evidence type="ECO:0000313" key="3">
    <source>
        <dbReference type="Proteomes" id="UP001500954"/>
    </source>
</evidence>
<organism evidence="2 3">
    <name type="scientific">Snuella lapsa</name>
    <dbReference type="NCBI Taxonomy" id="870481"/>
    <lineage>
        <taxon>Bacteria</taxon>
        <taxon>Pseudomonadati</taxon>
        <taxon>Bacteroidota</taxon>
        <taxon>Flavobacteriia</taxon>
        <taxon>Flavobacteriales</taxon>
        <taxon>Flavobacteriaceae</taxon>
        <taxon>Snuella</taxon>
    </lineage>
</organism>
<evidence type="ECO:0000256" key="1">
    <source>
        <dbReference type="SAM" id="Phobius"/>
    </source>
</evidence>
<dbReference type="EMBL" id="BAABCY010000019">
    <property type="protein sequence ID" value="GAA3558146.1"/>
    <property type="molecule type" value="Genomic_DNA"/>
</dbReference>
<comment type="caution">
    <text evidence="2">The sequence shown here is derived from an EMBL/GenBank/DDBJ whole genome shotgun (WGS) entry which is preliminary data.</text>
</comment>
<proteinExistence type="predicted"/>
<accession>A0ABP6WX97</accession>
<dbReference type="Gene3D" id="1.25.10.10">
    <property type="entry name" value="Leucine-rich Repeat Variant"/>
    <property type="match status" value="1"/>
</dbReference>
<dbReference type="SUPFAM" id="SSF48371">
    <property type="entry name" value="ARM repeat"/>
    <property type="match status" value="1"/>
</dbReference>
<reference evidence="3" key="1">
    <citation type="journal article" date="2019" name="Int. J. Syst. Evol. Microbiol.">
        <title>The Global Catalogue of Microorganisms (GCM) 10K type strain sequencing project: providing services to taxonomists for standard genome sequencing and annotation.</title>
        <authorList>
            <consortium name="The Broad Institute Genomics Platform"/>
            <consortium name="The Broad Institute Genome Sequencing Center for Infectious Disease"/>
            <person name="Wu L."/>
            <person name="Ma J."/>
        </authorList>
    </citation>
    <scope>NUCLEOTIDE SEQUENCE [LARGE SCALE GENOMIC DNA]</scope>
    <source>
        <strain evidence="3">JCM 17111</strain>
    </source>
</reference>
<dbReference type="InterPro" id="IPR011989">
    <property type="entry name" value="ARM-like"/>
</dbReference>
<sequence length="367" mass="42695">MIDYQPLIAHFKESPLLIQVAWGASCVLVTAIILLSIYLKIMRFHLRKKEKENAQFKNEYEASLIEYLYSGDTEGEMNATQKSIIQKIKVSVPIKAKRKIIISVLYNLMNEVSGEMSDSIKLLYYKTGLIHYALERLENKRWHIIAKGIGELTRFKIDEVHHKVSKFVNHPRSEVRKETQLYLVSLFRFEGLSFLNNLTTPLSEWAQIQLLETLQKFDDQQICDIRPWLKSKNDSVVLFALKLAQIYNQFEVQDTLMELLSHPKKQIRITAIQVLTHLYGIEAKELLKANFNDLSLEEQICFFGMLEKLVMPTDEPFVEKYLFHKNFEIQLLALKILKSINIDKYMGLSQTATTEKDSSMIKLVNSL</sequence>
<feature type="transmembrane region" description="Helical" evidence="1">
    <location>
        <begin position="20"/>
        <end position="39"/>
    </location>
</feature>
<keyword evidence="1" id="KW-1133">Transmembrane helix</keyword>
<dbReference type="RefSeq" id="WP_345004388.1">
    <property type="nucleotide sequence ID" value="NZ_BAABCY010000019.1"/>
</dbReference>
<dbReference type="InterPro" id="IPR016024">
    <property type="entry name" value="ARM-type_fold"/>
</dbReference>
<keyword evidence="3" id="KW-1185">Reference proteome</keyword>
<evidence type="ECO:0000313" key="2">
    <source>
        <dbReference type="EMBL" id="GAA3558146.1"/>
    </source>
</evidence>
<evidence type="ECO:0008006" key="4">
    <source>
        <dbReference type="Google" id="ProtNLM"/>
    </source>
</evidence>